<evidence type="ECO:0000313" key="3">
    <source>
        <dbReference type="Proteomes" id="UP001295444"/>
    </source>
</evidence>
<dbReference type="AlphaFoldDB" id="A0AAD1VWL5"/>
<dbReference type="EMBL" id="OW240914">
    <property type="protein sequence ID" value="CAH2274282.1"/>
    <property type="molecule type" value="Genomic_DNA"/>
</dbReference>
<organism evidence="2 3">
    <name type="scientific">Pelobates cultripes</name>
    <name type="common">Western spadefoot toad</name>
    <dbReference type="NCBI Taxonomy" id="61616"/>
    <lineage>
        <taxon>Eukaryota</taxon>
        <taxon>Metazoa</taxon>
        <taxon>Chordata</taxon>
        <taxon>Craniata</taxon>
        <taxon>Vertebrata</taxon>
        <taxon>Euteleostomi</taxon>
        <taxon>Amphibia</taxon>
        <taxon>Batrachia</taxon>
        <taxon>Anura</taxon>
        <taxon>Pelobatoidea</taxon>
        <taxon>Pelobatidae</taxon>
        <taxon>Pelobates</taxon>
    </lineage>
</organism>
<dbReference type="Proteomes" id="UP001295444">
    <property type="component" value="Chromosome 03"/>
</dbReference>
<keyword evidence="3" id="KW-1185">Reference proteome</keyword>
<reference evidence="2" key="1">
    <citation type="submission" date="2022-03" db="EMBL/GenBank/DDBJ databases">
        <authorList>
            <person name="Alioto T."/>
            <person name="Alioto T."/>
            <person name="Gomez Garrido J."/>
        </authorList>
    </citation>
    <scope>NUCLEOTIDE SEQUENCE</scope>
</reference>
<gene>
    <name evidence="2" type="ORF">PECUL_23A055953</name>
</gene>
<accession>A0AAD1VWL5</accession>
<evidence type="ECO:0000256" key="1">
    <source>
        <dbReference type="SAM" id="MobiDB-lite"/>
    </source>
</evidence>
<name>A0AAD1VWL5_PELCU</name>
<sequence>MAHGTGDWKPPNDFMPDNPEFTGSPGIQLDWLTTVQLHLRDDILGDIVTQTNIYAAQYLTLNDQSLIARKGRIKKIGKLPMLMDII</sequence>
<protein>
    <submittedName>
        <fullName evidence="2">Uncharacterized protein</fullName>
    </submittedName>
</protein>
<evidence type="ECO:0000313" key="2">
    <source>
        <dbReference type="EMBL" id="CAH2274282.1"/>
    </source>
</evidence>
<feature type="region of interest" description="Disordered" evidence="1">
    <location>
        <begin position="1"/>
        <end position="22"/>
    </location>
</feature>
<proteinExistence type="predicted"/>